<proteinExistence type="predicted"/>
<gene>
    <name evidence="1" type="ORF">F5144DRAFT_489103</name>
</gene>
<accession>A0ACB7P6W6</accession>
<sequence length="418" mass="45148">MAQQSEVAASSSWPAQFLHYVSRRRQRFYGIIAIMVVMLAAATFIYGGFATGIDFGSYVPRPKDALPPAHNSGATGADGITHGGNGANGGHPPVQTQIPVAPGTQTQTETGTETQTGSGSGQSTTQTQTQTQAPAVQVQPGIPTKIWQILLPKSSSKSKDNFVADPKILAETPTWLAKNPDYTYTLVGQKGGDEFVRKHFGDNARLVEAYTQMPNVGMKSDLLRYLILSAEGGVYTDTDTVALRPIDGWVPEKYRDKAAVVVGIEFDRRDGPGWTDISHWVQFCQWTIAASPGHPVFGKMVDRILASLDDLVAAHGVPIGKLGKLDSFEVMNSTGPAAFTDVVFAQLQEYDPSLSDTKDLSYMEEPKLFGDILVLSIDGFGMGQPHSKSTSDGSIPEDALVRHLFSGAWRGDGKKRRM</sequence>
<dbReference type="EMBL" id="JAGIZQ010000004">
    <property type="protein sequence ID" value="KAH6632057.1"/>
    <property type="molecule type" value="Genomic_DNA"/>
</dbReference>
<protein>
    <submittedName>
        <fullName evidence="1">Glycosyltransferase family 32 protein</fullName>
    </submittedName>
</protein>
<name>A0ACB7P6W6_9PEZI</name>
<comment type="caution">
    <text evidence="1">The sequence shown here is derived from an EMBL/GenBank/DDBJ whole genome shotgun (WGS) entry which is preliminary data.</text>
</comment>
<evidence type="ECO:0000313" key="1">
    <source>
        <dbReference type="EMBL" id="KAH6632057.1"/>
    </source>
</evidence>
<dbReference type="Proteomes" id="UP000724584">
    <property type="component" value="Unassembled WGS sequence"/>
</dbReference>
<reference evidence="1 2" key="1">
    <citation type="journal article" date="2021" name="Nat. Commun.">
        <title>Genetic determinants of endophytism in the Arabidopsis root mycobiome.</title>
        <authorList>
            <person name="Mesny F."/>
            <person name="Miyauchi S."/>
            <person name="Thiergart T."/>
            <person name="Pickel B."/>
            <person name="Atanasova L."/>
            <person name="Karlsson M."/>
            <person name="Huettel B."/>
            <person name="Barry K.W."/>
            <person name="Haridas S."/>
            <person name="Chen C."/>
            <person name="Bauer D."/>
            <person name="Andreopoulos W."/>
            <person name="Pangilinan J."/>
            <person name="LaButti K."/>
            <person name="Riley R."/>
            <person name="Lipzen A."/>
            <person name="Clum A."/>
            <person name="Drula E."/>
            <person name="Henrissat B."/>
            <person name="Kohler A."/>
            <person name="Grigoriev I.V."/>
            <person name="Martin F.M."/>
            <person name="Hacquard S."/>
        </authorList>
    </citation>
    <scope>NUCLEOTIDE SEQUENCE [LARGE SCALE GENOMIC DNA]</scope>
    <source>
        <strain evidence="1 2">MPI-SDFR-AT-0079</strain>
    </source>
</reference>
<keyword evidence="2" id="KW-1185">Reference proteome</keyword>
<evidence type="ECO:0000313" key="2">
    <source>
        <dbReference type="Proteomes" id="UP000724584"/>
    </source>
</evidence>
<organism evidence="1 2">
    <name type="scientific">Chaetomium tenue</name>
    <dbReference type="NCBI Taxonomy" id="1854479"/>
    <lineage>
        <taxon>Eukaryota</taxon>
        <taxon>Fungi</taxon>
        <taxon>Dikarya</taxon>
        <taxon>Ascomycota</taxon>
        <taxon>Pezizomycotina</taxon>
        <taxon>Sordariomycetes</taxon>
        <taxon>Sordariomycetidae</taxon>
        <taxon>Sordariales</taxon>
        <taxon>Chaetomiaceae</taxon>
        <taxon>Chaetomium</taxon>
    </lineage>
</organism>